<proteinExistence type="predicted"/>
<dbReference type="Gene3D" id="3.40.50.1820">
    <property type="entry name" value="alpha/beta hydrolase"/>
    <property type="match status" value="1"/>
</dbReference>
<dbReference type="Gene3D" id="2.60.120.260">
    <property type="entry name" value="Galactose-binding domain-like"/>
    <property type="match status" value="1"/>
</dbReference>
<dbReference type="SUPFAM" id="SSF117074">
    <property type="entry name" value="Hypothetical protein PA1324"/>
    <property type="match status" value="1"/>
</dbReference>
<dbReference type="Pfam" id="PF08530">
    <property type="entry name" value="PepX_C"/>
    <property type="match status" value="1"/>
</dbReference>
<dbReference type="Gene3D" id="1.10.3020.10">
    <property type="entry name" value="alpha-amino acid ester hydrolase ( Helical cap domain)"/>
    <property type="match status" value="1"/>
</dbReference>
<evidence type="ECO:0000256" key="2">
    <source>
        <dbReference type="SAM" id="MobiDB-lite"/>
    </source>
</evidence>
<dbReference type="NCBIfam" id="TIGR00976">
    <property type="entry name" value="CocE_NonD"/>
    <property type="match status" value="2"/>
</dbReference>
<evidence type="ECO:0000313" key="6">
    <source>
        <dbReference type="Proteomes" id="UP001596087"/>
    </source>
</evidence>
<feature type="domain" description="Xaa-Pro dipeptidyl-peptidase C-terminal" evidence="4">
    <location>
        <begin position="462"/>
        <end position="704"/>
    </location>
</feature>
<dbReference type="RefSeq" id="WP_378585734.1">
    <property type="nucleotide sequence ID" value="NZ_JBHSKD010000002.1"/>
</dbReference>
<dbReference type="SUPFAM" id="SSF53474">
    <property type="entry name" value="alpha/beta-Hydrolases"/>
    <property type="match status" value="1"/>
</dbReference>
<dbReference type="EMBL" id="JBHSKD010000002">
    <property type="protein sequence ID" value="MFC5175258.1"/>
    <property type="molecule type" value="Genomic_DNA"/>
</dbReference>
<gene>
    <name evidence="5" type="ORF">ACFPGP_01160</name>
</gene>
<dbReference type="SMART" id="SM00939">
    <property type="entry name" value="PepX_C"/>
    <property type="match status" value="1"/>
</dbReference>
<sequence length="733" mass="77990">MGAGSRIVVAAVALAAAAAGTISAGAANAADPVTFTVEPSVNQLTVVDAPAGTALELVDGSDAVVGSGTTDANGALLWRDLTAGSYTVRTTTDPVTTSDPVTVDDFSDPAPDQSFYSGQTLQDGFGYLETRDGTTLSVNVSLPGNNNNGSFPTVVEYSGYDPSNPANTTMAQLYNTLGFAYVGVNIRGTGCSGGSFLNFEPIQSLDGYDAIETIAAQPWAKFHQVGMVGISYPGISQLYVARTQPPSLDAISPLSVIDDTYRGTLYPGGILNTGFAVPWAKERATQAAPYGQAWTKQRADAGDTVCAANQLLRLQNPDPLALIEDNAFYSPQMYDRISPTTFVDDIDVPVFLAGAWQDEQTGGHFPAMLDQFSSSPHLYATMSNGAHIESLGLGVFRRYAEFLDLYVGRRVPNGAAASLVAPILANSLTGVSGLTLPKGMDWSGMTYDEALATYEARKPVRILFEEGAADGEPSGAPLPRFARGFDSWPVAEAQATRWFLRPDGSLRARPSSVAPGRTTPRSYRADPGALPETTYTGSGSGIWQAHPDYDWQQIPAGKGLGWITPPLKRTVVPIGSGSVDLWVSTPAGDTDLEVTLSEVRPNGREVYVQSGWLRASHRALDPSSTPLDPVPTHLEADAAPLPSGEPTRVRVELFPFAHPFRAGSRIRITVDAPGDARPTWAFDTISHGERVAVSTDAEHRSRIVLPVVPGVQVPKQAPPCRSLRSQPCRWYEG</sequence>
<dbReference type="SUPFAM" id="SSF49785">
    <property type="entry name" value="Galactose-binding domain-like"/>
    <property type="match status" value="1"/>
</dbReference>
<feature type="signal peptide" evidence="3">
    <location>
        <begin position="1"/>
        <end position="29"/>
    </location>
</feature>
<dbReference type="InterPro" id="IPR008979">
    <property type="entry name" value="Galactose-bd-like_sf"/>
</dbReference>
<comment type="caution">
    <text evidence="5">The sequence shown here is derived from an EMBL/GenBank/DDBJ whole genome shotgun (WGS) entry which is preliminary data.</text>
</comment>
<keyword evidence="3" id="KW-0732">Signal</keyword>
<feature type="region of interest" description="Disordered" evidence="2">
    <location>
        <begin position="507"/>
        <end position="529"/>
    </location>
</feature>
<dbReference type="InterPro" id="IPR000383">
    <property type="entry name" value="Xaa-Pro-like_dom"/>
</dbReference>
<dbReference type="InterPro" id="IPR005674">
    <property type="entry name" value="CocE/Ser_esterase"/>
</dbReference>
<feature type="chain" id="PRO_5045456720" evidence="3">
    <location>
        <begin position="30"/>
        <end position="733"/>
    </location>
</feature>
<evidence type="ECO:0000256" key="1">
    <source>
        <dbReference type="ARBA" id="ARBA00022801"/>
    </source>
</evidence>
<keyword evidence="1 5" id="KW-0378">Hydrolase</keyword>
<organism evidence="5 6">
    <name type="scientific">Nocardioides taihuensis</name>
    <dbReference type="NCBI Taxonomy" id="1835606"/>
    <lineage>
        <taxon>Bacteria</taxon>
        <taxon>Bacillati</taxon>
        <taxon>Actinomycetota</taxon>
        <taxon>Actinomycetes</taxon>
        <taxon>Propionibacteriales</taxon>
        <taxon>Nocardioidaceae</taxon>
        <taxon>Nocardioides</taxon>
    </lineage>
</organism>
<dbReference type="Proteomes" id="UP001596087">
    <property type="component" value="Unassembled WGS sequence"/>
</dbReference>
<dbReference type="Pfam" id="PF02129">
    <property type="entry name" value="Peptidase_S15"/>
    <property type="match status" value="1"/>
</dbReference>
<keyword evidence="6" id="KW-1185">Reference proteome</keyword>
<accession>A0ABW0BDL4</accession>
<evidence type="ECO:0000259" key="4">
    <source>
        <dbReference type="SMART" id="SM00939"/>
    </source>
</evidence>
<dbReference type="GO" id="GO:0016787">
    <property type="term" value="F:hydrolase activity"/>
    <property type="evidence" value="ECO:0007669"/>
    <property type="project" value="UniProtKB-KW"/>
</dbReference>
<reference evidence="6" key="1">
    <citation type="journal article" date="2019" name="Int. J. Syst. Evol. Microbiol.">
        <title>The Global Catalogue of Microorganisms (GCM) 10K type strain sequencing project: providing services to taxonomists for standard genome sequencing and annotation.</title>
        <authorList>
            <consortium name="The Broad Institute Genomics Platform"/>
            <consortium name="The Broad Institute Genome Sequencing Center for Infectious Disease"/>
            <person name="Wu L."/>
            <person name="Ma J."/>
        </authorList>
    </citation>
    <scope>NUCLEOTIDE SEQUENCE [LARGE SCALE GENOMIC DNA]</scope>
    <source>
        <strain evidence="6">DFY41</strain>
    </source>
</reference>
<dbReference type="InterPro" id="IPR029058">
    <property type="entry name" value="AB_hydrolase_fold"/>
</dbReference>
<name>A0ABW0BDL4_9ACTN</name>
<dbReference type="InterPro" id="IPR013783">
    <property type="entry name" value="Ig-like_fold"/>
</dbReference>
<evidence type="ECO:0000313" key="5">
    <source>
        <dbReference type="EMBL" id="MFC5175258.1"/>
    </source>
</evidence>
<dbReference type="Gene3D" id="2.60.40.10">
    <property type="entry name" value="Immunoglobulins"/>
    <property type="match status" value="1"/>
</dbReference>
<protein>
    <submittedName>
        <fullName evidence="5">CocE/NonD family hydrolase</fullName>
    </submittedName>
</protein>
<evidence type="ECO:0000256" key="3">
    <source>
        <dbReference type="SAM" id="SignalP"/>
    </source>
</evidence>
<dbReference type="InterPro" id="IPR013736">
    <property type="entry name" value="Xaa-Pro_dipept_C"/>
</dbReference>